<gene>
    <name evidence="2" type="ORF">EMPG_14162</name>
</gene>
<keyword evidence="3" id="KW-1185">Reference proteome</keyword>
<dbReference type="EMBL" id="LDEV01002030">
    <property type="protein sequence ID" value="KLJ10459.1"/>
    <property type="molecule type" value="Genomic_DNA"/>
</dbReference>
<sequence>MDAFEGMLRGKSYLAGQFFDIEDCALWPVVRDIIREVGYLDETRFPSLMVYYHRVGKRGCVRAALEELAGATRG</sequence>
<name>A0A0H1BG40_9EURO</name>
<protein>
    <recommendedName>
        <fullName evidence="1">GST C-terminal domain-containing protein</fullName>
    </recommendedName>
</protein>
<evidence type="ECO:0000259" key="1">
    <source>
        <dbReference type="PROSITE" id="PS50405"/>
    </source>
</evidence>
<dbReference type="SUPFAM" id="SSF47616">
    <property type="entry name" value="GST C-terminal domain-like"/>
    <property type="match status" value="1"/>
</dbReference>
<dbReference type="STRING" id="2060906.A0A0H1BG40"/>
<feature type="domain" description="GST C-terminal" evidence="1">
    <location>
        <begin position="1"/>
        <end position="74"/>
    </location>
</feature>
<comment type="caution">
    <text evidence="2">The sequence shown here is derived from an EMBL/GenBank/DDBJ whole genome shotgun (WGS) entry which is preliminary data.</text>
</comment>
<proteinExistence type="predicted"/>
<evidence type="ECO:0000313" key="2">
    <source>
        <dbReference type="EMBL" id="KLJ10459.1"/>
    </source>
</evidence>
<reference evidence="3" key="1">
    <citation type="journal article" date="2015" name="PLoS Genet.">
        <title>The dynamic genome and transcriptome of the human fungal pathogen Blastomyces and close relative Emmonsia.</title>
        <authorList>
            <person name="Munoz J.F."/>
            <person name="Gauthier G.M."/>
            <person name="Desjardins C.A."/>
            <person name="Gallo J.E."/>
            <person name="Holder J."/>
            <person name="Sullivan T.D."/>
            <person name="Marty A.J."/>
            <person name="Carmen J.C."/>
            <person name="Chen Z."/>
            <person name="Ding L."/>
            <person name="Gujja S."/>
            <person name="Magrini V."/>
            <person name="Misas E."/>
            <person name="Mitreva M."/>
            <person name="Priest M."/>
            <person name="Saif S."/>
            <person name="Whiston E.A."/>
            <person name="Young S."/>
            <person name="Zeng Q."/>
            <person name="Goldman W.E."/>
            <person name="Mardis E.R."/>
            <person name="Taylor J.W."/>
            <person name="McEwen J.G."/>
            <person name="Clay O.K."/>
            <person name="Klein B.S."/>
            <person name="Cuomo C.A."/>
        </authorList>
    </citation>
    <scope>NUCLEOTIDE SEQUENCE [LARGE SCALE GENOMIC DNA]</scope>
    <source>
        <strain evidence="3">UAMH 139</strain>
    </source>
</reference>
<dbReference type="OrthoDB" id="445341at2759"/>
<dbReference type="Gene3D" id="1.20.1050.10">
    <property type="match status" value="1"/>
</dbReference>
<evidence type="ECO:0000313" key="3">
    <source>
        <dbReference type="Proteomes" id="UP000053573"/>
    </source>
</evidence>
<dbReference type="Proteomes" id="UP000053573">
    <property type="component" value="Unassembled WGS sequence"/>
</dbReference>
<accession>A0A0H1BG40</accession>
<dbReference type="InterPro" id="IPR036282">
    <property type="entry name" value="Glutathione-S-Trfase_C_sf"/>
</dbReference>
<dbReference type="AlphaFoldDB" id="A0A0H1BG40"/>
<dbReference type="PROSITE" id="PS50405">
    <property type="entry name" value="GST_CTER"/>
    <property type="match status" value="1"/>
</dbReference>
<organism evidence="2 3">
    <name type="scientific">Blastomyces silverae</name>
    <dbReference type="NCBI Taxonomy" id="2060906"/>
    <lineage>
        <taxon>Eukaryota</taxon>
        <taxon>Fungi</taxon>
        <taxon>Dikarya</taxon>
        <taxon>Ascomycota</taxon>
        <taxon>Pezizomycotina</taxon>
        <taxon>Eurotiomycetes</taxon>
        <taxon>Eurotiomycetidae</taxon>
        <taxon>Onygenales</taxon>
        <taxon>Ajellomycetaceae</taxon>
        <taxon>Blastomyces</taxon>
    </lineage>
</organism>
<dbReference type="InterPro" id="IPR010987">
    <property type="entry name" value="Glutathione-S-Trfase_C-like"/>
</dbReference>